<keyword evidence="4" id="KW-1185">Reference proteome</keyword>
<evidence type="ECO:0000256" key="1">
    <source>
        <dbReference type="SAM" id="MobiDB-lite"/>
    </source>
</evidence>
<dbReference type="AlphaFoldDB" id="A0AAW2CW69"/>
<reference evidence="3 4" key="1">
    <citation type="submission" date="2024-01" db="EMBL/GenBank/DDBJ databases">
        <title>A telomere-to-telomere, gap-free genome of sweet tea (Lithocarpus litseifolius).</title>
        <authorList>
            <person name="Zhou J."/>
        </authorList>
    </citation>
    <scope>NUCLEOTIDE SEQUENCE [LARGE SCALE GENOMIC DNA]</scope>
    <source>
        <strain evidence="3">Zhou-2022a</strain>
        <tissue evidence="3">Leaf</tissue>
    </source>
</reference>
<dbReference type="PANTHER" id="PTHR46033">
    <property type="entry name" value="PROTEIN MAIN-LIKE 2"/>
    <property type="match status" value="1"/>
</dbReference>
<dbReference type="InterPro" id="IPR044824">
    <property type="entry name" value="MAIN-like"/>
</dbReference>
<dbReference type="Proteomes" id="UP001459277">
    <property type="component" value="Unassembled WGS sequence"/>
</dbReference>
<dbReference type="PANTHER" id="PTHR46033:SF8">
    <property type="entry name" value="PROTEIN MAINTENANCE OF MERISTEMS-LIKE"/>
    <property type="match status" value="1"/>
</dbReference>
<evidence type="ECO:0000259" key="2">
    <source>
        <dbReference type="Pfam" id="PF10536"/>
    </source>
</evidence>
<evidence type="ECO:0000313" key="4">
    <source>
        <dbReference type="Proteomes" id="UP001459277"/>
    </source>
</evidence>
<name>A0AAW2CW69_9ROSI</name>
<proteinExistence type="predicted"/>
<evidence type="ECO:0000313" key="3">
    <source>
        <dbReference type="EMBL" id="KAL0001385.1"/>
    </source>
</evidence>
<gene>
    <name evidence="3" type="ORF">SO802_015166</name>
</gene>
<organism evidence="3 4">
    <name type="scientific">Lithocarpus litseifolius</name>
    <dbReference type="NCBI Taxonomy" id="425828"/>
    <lineage>
        <taxon>Eukaryota</taxon>
        <taxon>Viridiplantae</taxon>
        <taxon>Streptophyta</taxon>
        <taxon>Embryophyta</taxon>
        <taxon>Tracheophyta</taxon>
        <taxon>Spermatophyta</taxon>
        <taxon>Magnoliopsida</taxon>
        <taxon>eudicotyledons</taxon>
        <taxon>Gunneridae</taxon>
        <taxon>Pentapetalae</taxon>
        <taxon>rosids</taxon>
        <taxon>fabids</taxon>
        <taxon>Fagales</taxon>
        <taxon>Fagaceae</taxon>
        <taxon>Lithocarpus</taxon>
    </lineage>
</organism>
<feature type="region of interest" description="Disordered" evidence="1">
    <location>
        <begin position="246"/>
        <end position="267"/>
    </location>
</feature>
<dbReference type="GO" id="GO:0010073">
    <property type="term" value="P:meristem maintenance"/>
    <property type="evidence" value="ECO:0007669"/>
    <property type="project" value="InterPro"/>
</dbReference>
<feature type="domain" description="Aminotransferase-like plant mobile" evidence="2">
    <location>
        <begin position="26"/>
        <end position="164"/>
    </location>
</feature>
<sequence>MGLLGTGPAFEFRSTLSSFFEEPHEYKDLQLLLALPERFWDTTCTFHFPGIGEVMLTPYDFSVITGLRLGGERIKVNDFLTLKEIKSLLGVVPSNLKSKNVSQMWLYENIESCKTVAMGTCIFKLLFIGTFLCPDMGSTVSLHYLWSLRDIDQIKNYDWGGMAYVPLAFMTQLFRRSLSSLEGTLFVWQVQHVYPLMTIPVPPCPSIRLADLLSNEVTTRARIGHIVSSTPGIYFDFIQTQLQALSSEEVEEGEENPPPSHVSDSSSSFMESYPYFLAWQYEVINADGLYSSVTLDRPEHTPSVPWLDPVDDDLMEESMQMIGGLQLVARTQSSRYVINEASWV</sequence>
<comment type="caution">
    <text evidence="3">The sequence shown here is derived from an EMBL/GenBank/DDBJ whole genome shotgun (WGS) entry which is preliminary data.</text>
</comment>
<protein>
    <recommendedName>
        <fullName evidence="2">Aminotransferase-like plant mobile domain-containing protein</fullName>
    </recommendedName>
</protein>
<dbReference type="Pfam" id="PF10536">
    <property type="entry name" value="PMD"/>
    <property type="match status" value="1"/>
</dbReference>
<dbReference type="EMBL" id="JAZDWU010000005">
    <property type="protein sequence ID" value="KAL0001385.1"/>
    <property type="molecule type" value="Genomic_DNA"/>
</dbReference>
<accession>A0AAW2CW69</accession>
<dbReference type="InterPro" id="IPR019557">
    <property type="entry name" value="AminoTfrase-like_pln_mobile"/>
</dbReference>